<dbReference type="InterPro" id="IPR023335">
    <property type="entry name" value="ATP12_ortho_dom_sf"/>
</dbReference>
<dbReference type="InterPro" id="IPR011419">
    <property type="entry name" value="ATP12_ATP_synth-F1-assembly"/>
</dbReference>
<dbReference type="Gene3D" id="3.30.2180.10">
    <property type="entry name" value="ATP12-like"/>
    <property type="match status" value="1"/>
</dbReference>
<proteinExistence type="inferred from homology"/>
<dbReference type="EMBL" id="QRDP01000004">
    <property type="protein sequence ID" value="RED16934.1"/>
    <property type="molecule type" value="Genomic_DNA"/>
</dbReference>
<dbReference type="OrthoDB" id="9797825at2"/>
<comment type="similarity">
    <text evidence="1">Belongs to the ATP12 family.</text>
</comment>
<dbReference type="Proteomes" id="UP000256310">
    <property type="component" value="Unassembled WGS sequence"/>
</dbReference>
<dbReference type="PANTHER" id="PTHR21013:SF10">
    <property type="entry name" value="ATP SYNTHASE MITOCHONDRIAL F1 COMPLEX ASSEMBLY FACTOR 2"/>
    <property type="match status" value="1"/>
</dbReference>
<keyword evidence="5" id="KW-1185">Reference proteome</keyword>
<comment type="caution">
    <text evidence="4">The sequence shown here is derived from an EMBL/GenBank/DDBJ whole genome shotgun (WGS) entry which is preliminary data.</text>
</comment>
<keyword evidence="3" id="KW-0143">Chaperone</keyword>
<reference evidence="4 5" key="1">
    <citation type="submission" date="2018-07" db="EMBL/GenBank/DDBJ databases">
        <title>Genomic Encyclopedia of Type Strains, Phase IV (KMG-IV): sequencing the most valuable type-strain genomes for metagenomic binning, comparative biology and taxonomic classification.</title>
        <authorList>
            <person name="Goeker M."/>
        </authorList>
    </citation>
    <scope>NUCLEOTIDE SEQUENCE [LARGE SCALE GENOMIC DNA]</scope>
    <source>
        <strain evidence="4 5">DSM 26725</strain>
    </source>
</reference>
<evidence type="ECO:0000313" key="4">
    <source>
        <dbReference type="EMBL" id="RED16934.1"/>
    </source>
</evidence>
<organism evidence="4 5">
    <name type="scientific">Parasphingopyxis lamellibrachiae</name>
    <dbReference type="NCBI Taxonomy" id="680125"/>
    <lineage>
        <taxon>Bacteria</taxon>
        <taxon>Pseudomonadati</taxon>
        <taxon>Pseudomonadota</taxon>
        <taxon>Alphaproteobacteria</taxon>
        <taxon>Sphingomonadales</taxon>
        <taxon>Sphingomonadaceae</taxon>
        <taxon>Parasphingopyxis</taxon>
    </lineage>
</organism>
<evidence type="ECO:0000256" key="2">
    <source>
        <dbReference type="ARBA" id="ARBA00022946"/>
    </source>
</evidence>
<dbReference type="GO" id="GO:0043461">
    <property type="term" value="P:proton-transporting ATP synthase complex assembly"/>
    <property type="evidence" value="ECO:0007669"/>
    <property type="project" value="InterPro"/>
</dbReference>
<evidence type="ECO:0000313" key="5">
    <source>
        <dbReference type="Proteomes" id="UP000256310"/>
    </source>
</evidence>
<name>A0A3D9FGI9_9SPHN</name>
<dbReference type="PANTHER" id="PTHR21013">
    <property type="entry name" value="ATP SYNTHASE MITOCHONDRIAL F1 COMPLEX ASSEMBLY FACTOR 2/ATP12 PROTEIN, MITOCHONDRIAL PRECURSOR"/>
    <property type="match status" value="1"/>
</dbReference>
<dbReference type="Pfam" id="PF07542">
    <property type="entry name" value="ATP12"/>
    <property type="match status" value="1"/>
</dbReference>
<gene>
    <name evidence="4" type="ORF">DFR46_1968</name>
</gene>
<protein>
    <submittedName>
        <fullName evidence="4">Chaperone required for assembly of F1-ATPase</fullName>
    </submittedName>
</protein>
<accession>A0A3D9FGI9</accession>
<keyword evidence="2" id="KW-0809">Transit peptide</keyword>
<evidence type="ECO:0000256" key="1">
    <source>
        <dbReference type="ARBA" id="ARBA00008231"/>
    </source>
</evidence>
<sequence>MKRFYDKADAVRTSDGWAVALDERTVKTPGRKPLAMASRKLADAIAAEWAGQEELIDPAAMPLTGLANAAIDRVTPGHADFAAELAEYGDTDLLCYRADSPAELVANQCAAWDPLLEWAARRFDIAFETTTGIVHRPQPEATVARLRAATEAYGPFHLAGLSPVVRIGGSLVAALALAENAFDEDTVWAATRVDEDWQADKWGEDQEAIETRDARRREFSAGMRFLRLLEAGD</sequence>
<dbReference type="InterPro" id="IPR042272">
    <property type="entry name" value="ATP12_ATP_synth-F1-assembly_N"/>
</dbReference>
<dbReference type="SUPFAM" id="SSF160909">
    <property type="entry name" value="ATP12-like"/>
    <property type="match status" value="1"/>
</dbReference>
<evidence type="ECO:0000256" key="3">
    <source>
        <dbReference type="ARBA" id="ARBA00023186"/>
    </source>
</evidence>
<dbReference type="Gene3D" id="1.10.3580.10">
    <property type="entry name" value="ATP12 ATPase"/>
    <property type="match status" value="1"/>
</dbReference>
<dbReference type="AlphaFoldDB" id="A0A3D9FGI9"/>
<dbReference type="RefSeq" id="WP_116236280.1">
    <property type="nucleotide sequence ID" value="NZ_QRDP01000004.1"/>
</dbReference>